<protein>
    <submittedName>
        <fullName evidence="1">Uncharacterized protein</fullName>
    </submittedName>
</protein>
<sequence length="125" mass="14529">MSGVESSMNSSLIQLLYLRSLTNHKRSLRVLCVKTSRQPSGSRNLFLLKIAFFGSINYRLQLKNLKKFETFNDIETTRALRKEFLLDHGQKNQPYIILTGPEEHLPDGFYISLENRLYKIFVVCS</sequence>
<proteinExistence type="predicted"/>
<accession>A0A6H5I5V3</accession>
<evidence type="ECO:0000313" key="2">
    <source>
        <dbReference type="Proteomes" id="UP000479190"/>
    </source>
</evidence>
<evidence type="ECO:0000313" key="1">
    <source>
        <dbReference type="EMBL" id="CAB0033318.1"/>
    </source>
</evidence>
<dbReference type="Proteomes" id="UP000479190">
    <property type="component" value="Unassembled WGS sequence"/>
</dbReference>
<gene>
    <name evidence="1" type="ORF">TBRA_LOCUS5235</name>
</gene>
<keyword evidence="2" id="KW-1185">Reference proteome</keyword>
<name>A0A6H5I5V3_9HYME</name>
<dbReference type="AlphaFoldDB" id="A0A6H5I5V3"/>
<reference evidence="1 2" key="1">
    <citation type="submission" date="2020-02" db="EMBL/GenBank/DDBJ databases">
        <authorList>
            <person name="Ferguson B K."/>
        </authorList>
    </citation>
    <scope>NUCLEOTIDE SEQUENCE [LARGE SCALE GENOMIC DNA]</scope>
</reference>
<organism evidence="1 2">
    <name type="scientific">Trichogramma brassicae</name>
    <dbReference type="NCBI Taxonomy" id="86971"/>
    <lineage>
        <taxon>Eukaryota</taxon>
        <taxon>Metazoa</taxon>
        <taxon>Ecdysozoa</taxon>
        <taxon>Arthropoda</taxon>
        <taxon>Hexapoda</taxon>
        <taxon>Insecta</taxon>
        <taxon>Pterygota</taxon>
        <taxon>Neoptera</taxon>
        <taxon>Endopterygota</taxon>
        <taxon>Hymenoptera</taxon>
        <taxon>Apocrita</taxon>
        <taxon>Proctotrupomorpha</taxon>
        <taxon>Chalcidoidea</taxon>
        <taxon>Trichogrammatidae</taxon>
        <taxon>Trichogramma</taxon>
    </lineage>
</organism>
<dbReference type="EMBL" id="CADCXV010000706">
    <property type="protein sequence ID" value="CAB0033318.1"/>
    <property type="molecule type" value="Genomic_DNA"/>
</dbReference>